<protein>
    <submittedName>
        <fullName evidence="1">Uncharacterized protein</fullName>
    </submittedName>
</protein>
<gene>
    <name evidence="1" type="ORF">SDC9_164335</name>
</gene>
<dbReference type="EMBL" id="VSSQ01064007">
    <property type="protein sequence ID" value="MPN16986.1"/>
    <property type="molecule type" value="Genomic_DNA"/>
</dbReference>
<dbReference type="AlphaFoldDB" id="A0A645FTC3"/>
<name>A0A645FTC3_9ZZZZ</name>
<proteinExistence type="predicted"/>
<accession>A0A645FTC3</accession>
<organism evidence="1">
    <name type="scientific">bioreactor metagenome</name>
    <dbReference type="NCBI Taxonomy" id="1076179"/>
    <lineage>
        <taxon>unclassified sequences</taxon>
        <taxon>metagenomes</taxon>
        <taxon>ecological metagenomes</taxon>
    </lineage>
</organism>
<sequence>MDRLRHQPDRTVREHLRFAGTMTNDDRLVSCQESADPRRRVAADRVYRALGQHLSAGAARPRPDLDHPVRLAQHLHIMVNEHDGIAALQQVRHHADEAFDVGRMQADRGLVEHIEHAGGFVAHRAGELDPLALTGGEGRACPVERQVAQAELHEPGAHLHELTCDQLGHRSHVRRQRCGNGRHPGEHIA</sequence>
<comment type="caution">
    <text evidence="1">The sequence shown here is derived from an EMBL/GenBank/DDBJ whole genome shotgun (WGS) entry which is preliminary data.</text>
</comment>
<evidence type="ECO:0000313" key="1">
    <source>
        <dbReference type="EMBL" id="MPN16986.1"/>
    </source>
</evidence>
<reference evidence="1" key="1">
    <citation type="submission" date="2019-08" db="EMBL/GenBank/DDBJ databases">
        <authorList>
            <person name="Kucharzyk K."/>
            <person name="Murdoch R.W."/>
            <person name="Higgins S."/>
            <person name="Loffler F."/>
        </authorList>
    </citation>
    <scope>NUCLEOTIDE SEQUENCE</scope>
</reference>
<dbReference type="AntiFam" id="ANF00159">
    <property type="entry name" value="Shadow ORF (opposite uvrA)"/>
</dbReference>